<dbReference type="Proteomes" id="UP001199816">
    <property type="component" value="Unassembled WGS sequence"/>
</dbReference>
<evidence type="ECO:0000259" key="4">
    <source>
        <dbReference type="PROSITE" id="PS01124"/>
    </source>
</evidence>
<dbReference type="InterPro" id="IPR018060">
    <property type="entry name" value="HTH_AraC"/>
</dbReference>
<keyword evidence="6" id="KW-1185">Reference proteome</keyword>
<dbReference type="Pfam" id="PF02311">
    <property type="entry name" value="AraC_binding"/>
    <property type="match status" value="1"/>
</dbReference>
<dbReference type="InterPro" id="IPR009057">
    <property type="entry name" value="Homeodomain-like_sf"/>
</dbReference>
<dbReference type="SMART" id="SM00342">
    <property type="entry name" value="HTH_ARAC"/>
    <property type="match status" value="1"/>
</dbReference>
<keyword evidence="2" id="KW-0238">DNA-binding</keyword>
<feature type="domain" description="HTH araC/xylS-type" evidence="4">
    <location>
        <begin position="184"/>
        <end position="282"/>
    </location>
</feature>
<keyword evidence="1" id="KW-0805">Transcription regulation</keyword>
<dbReference type="RefSeq" id="WP_231008355.1">
    <property type="nucleotide sequence ID" value="NZ_JAJNEC010000007.1"/>
</dbReference>
<evidence type="ECO:0000256" key="3">
    <source>
        <dbReference type="ARBA" id="ARBA00023163"/>
    </source>
</evidence>
<dbReference type="Pfam" id="PF12833">
    <property type="entry name" value="HTH_18"/>
    <property type="match status" value="1"/>
</dbReference>
<keyword evidence="3" id="KW-0804">Transcription</keyword>
<proteinExistence type="predicted"/>
<dbReference type="Gene3D" id="1.10.10.60">
    <property type="entry name" value="Homeodomain-like"/>
    <property type="match status" value="2"/>
</dbReference>
<name>A0ABS8Q0T3_9BACT</name>
<dbReference type="PANTHER" id="PTHR43280">
    <property type="entry name" value="ARAC-FAMILY TRANSCRIPTIONAL REGULATOR"/>
    <property type="match status" value="1"/>
</dbReference>
<dbReference type="Gene3D" id="2.60.120.10">
    <property type="entry name" value="Jelly Rolls"/>
    <property type="match status" value="1"/>
</dbReference>
<dbReference type="PROSITE" id="PS01124">
    <property type="entry name" value="HTH_ARAC_FAMILY_2"/>
    <property type="match status" value="1"/>
</dbReference>
<dbReference type="InterPro" id="IPR003313">
    <property type="entry name" value="AraC-bd"/>
</dbReference>
<protein>
    <submittedName>
        <fullName evidence="5">AraC family transcriptional regulator</fullName>
    </submittedName>
</protein>
<dbReference type="EMBL" id="JAJNEC010000007">
    <property type="protein sequence ID" value="MCD2425781.1"/>
    <property type="molecule type" value="Genomic_DNA"/>
</dbReference>
<organism evidence="5 6">
    <name type="scientific">Niabella pedocola</name>
    <dbReference type="NCBI Taxonomy" id="1752077"/>
    <lineage>
        <taxon>Bacteria</taxon>
        <taxon>Pseudomonadati</taxon>
        <taxon>Bacteroidota</taxon>
        <taxon>Chitinophagia</taxon>
        <taxon>Chitinophagales</taxon>
        <taxon>Chitinophagaceae</taxon>
        <taxon>Niabella</taxon>
    </lineage>
</organism>
<evidence type="ECO:0000256" key="1">
    <source>
        <dbReference type="ARBA" id="ARBA00023015"/>
    </source>
</evidence>
<dbReference type="PANTHER" id="PTHR43280:SF27">
    <property type="entry name" value="TRANSCRIPTIONAL REGULATOR MTLR"/>
    <property type="match status" value="1"/>
</dbReference>
<evidence type="ECO:0000256" key="2">
    <source>
        <dbReference type="ARBA" id="ARBA00023125"/>
    </source>
</evidence>
<dbReference type="InterPro" id="IPR014710">
    <property type="entry name" value="RmlC-like_jellyroll"/>
</dbReference>
<accession>A0ABS8Q0T3</accession>
<dbReference type="InterPro" id="IPR011051">
    <property type="entry name" value="RmlC_Cupin_sf"/>
</dbReference>
<comment type="caution">
    <text evidence="5">The sequence shown here is derived from an EMBL/GenBank/DDBJ whole genome shotgun (WGS) entry which is preliminary data.</text>
</comment>
<dbReference type="SUPFAM" id="SSF51182">
    <property type="entry name" value="RmlC-like cupins"/>
    <property type="match status" value="1"/>
</dbReference>
<reference evidence="5 6" key="1">
    <citation type="submission" date="2021-11" db="EMBL/GenBank/DDBJ databases">
        <title>Genomic of Niabella pedocola.</title>
        <authorList>
            <person name="Wu T."/>
        </authorList>
    </citation>
    <scope>NUCLEOTIDE SEQUENCE [LARGE SCALE GENOMIC DNA]</scope>
    <source>
        <strain evidence="5 6">JCM 31011</strain>
    </source>
</reference>
<sequence length="287" mass="33064">MKPYVLKMATQPGISFEVRRDLAPVNNRWHCHKEVELIYIAQGTGTLLVGDHVRNFAAGTLCLIGANVPHYWRFDDRYFENSAAPINVIAIHFLETFWGRDFLKLPENSSIRQLLESAQKGMLVQGRIKPLVHSFEYLLHINGPYRIISLIALLSKIAGWTEVLFLSSGKVFAGAGILEEQRINAVYEYTMKHFKRKIPLHEIAKIASVSPNAFCRYFKQRTRKTYSQFITELRIGYVCKRLVETDSPVKLLCYESGFNNSTSFHRCFKHITGKSPLSYQKIYRNNL</sequence>
<dbReference type="SUPFAM" id="SSF46689">
    <property type="entry name" value="Homeodomain-like"/>
    <property type="match status" value="2"/>
</dbReference>
<evidence type="ECO:0000313" key="6">
    <source>
        <dbReference type="Proteomes" id="UP001199816"/>
    </source>
</evidence>
<gene>
    <name evidence="5" type="ORF">LQ567_23555</name>
</gene>
<evidence type="ECO:0000313" key="5">
    <source>
        <dbReference type="EMBL" id="MCD2425781.1"/>
    </source>
</evidence>